<dbReference type="NCBIfam" id="NF004127">
    <property type="entry name" value="PRK05617.1"/>
    <property type="match status" value="1"/>
</dbReference>
<dbReference type="SUPFAM" id="SSF52096">
    <property type="entry name" value="ClpP/crotonase"/>
    <property type="match status" value="1"/>
</dbReference>
<organism evidence="5 6">
    <name type="scientific">Parvibaculum sedimenti</name>
    <dbReference type="NCBI Taxonomy" id="2608632"/>
    <lineage>
        <taxon>Bacteria</taxon>
        <taxon>Pseudomonadati</taxon>
        <taxon>Pseudomonadota</taxon>
        <taxon>Alphaproteobacteria</taxon>
        <taxon>Hyphomicrobiales</taxon>
        <taxon>Parvibaculaceae</taxon>
        <taxon>Parvibaculum</taxon>
    </lineage>
</organism>
<proteinExistence type="predicted"/>
<dbReference type="GO" id="GO:0016853">
    <property type="term" value="F:isomerase activity"/>
    <property type="evidence" value="ECO:0007669"/>
    <property type="project" value="UniProtKB-KW"/>
</dbReference>
<dbReference type="Pfam" id="PF16113">
    <property type="entry name" value="ECH_2"/>
    <property type="match status" value="1"/>
</dbReference>
<dbReference type="CDD" id="cd06558">
    <property type="entry name" value="crotonase-like"/>
    <property type="match status" value="1"/>
</dbReference>
<dbReference type="InterPro" id="IPR032259">
    <property type="entry name" value="HIBYL-CoA-H"/>
</dbReference>
<dbReference type="PANTHER" id="PTHR43176">
    <property type="entry name" value="3-HYDROXYISOBUTYRYL-COA HYDROLASE-RELATED"/>
    <property type="match status" value="1"/>
</dbReference>
<dbReference type="AlphaFoldDB" id="A0A6N6VJR9"/>
<comment type="caution">
    <text evidence="5">The sequence shown here is derived from an EMBL/GenBank/DDBJ whole genome shotgun (WGS) entry which is preliminary data.</text>
</comment>
<reference evidence="5 6" key="1">
    <citation type="submission" date="2019-09" db="EMBL/GenBank/DDBJ databases">
        <title>Parvibaculum sedimenti sp. nov., isolated from sediment.</title>
        <authorList>
            <person name="Wang Y."/>
        </authorList>
    </citation>
    <scope>NUCLEOTIDE SEQUENCE [LARGE SCALE GENOMIC DNA]</scope>
    <source>
        <strain evidence="5 6">HXT-9</strain>
    </source>
</reference>
<name>A0A6N6VJR9_9HYPH</name>
<comment type="catalytic activity">
    <reaction evidence="1">
        <text>3-hydroxy-2-methylpropanoyl-CoA + H2O = 3-hydroxy-2-methylpropanoate + CoA + H(+)</text>
        <dbReference type="Rhea" id="RHEA:20888"/>
        <dbReference type="ChEBI" id="CHEBI:11805"/>
        <dbReference type="ChEBI" id="CHEBI:15377"/>
        <dbReference type="ChEBI" id="CHEBI:15378"/>
        <dbReference type="ChEBI" id="CHEBI:57287"/>
        <dbReference type="ChEBI" id="CHEBI:57340"/>
        <dbReference type="EC" id="3.1.2.4"/>
    </reaction>
</comment>
<evidence type="ECO:0000313" key="6">
    <source>
        <dbReference type="Proteomes" id="UP000468901"/>
    </source>
</evidence>
<keyword evidence="3" id="KW-0378">Hydrolase</keyword>
<gene>
    <name evidence="5" type="ORF">F2P47_12445</name>
</gene>
<evidence type="ECO:0000256" key="3">
    <source>
        <dbReference type="ARBA" id="ARBA00022801"/>
    </source>
</evidence>
<dbReference type="GO" id="GO:0003860">
    <property type="term" value="F:3-hydroxyisobutyryl-CoA hydrolase activity"/>
    <property type="evidence" value="ECO:0007669"/>
    <property type="project" value="UniProtKB-EC"/>
</dbReference>
<evidence type="ECO:0000256" key="2">
    <source>
        <dbReference type="ARBA" id="ARBA00011915"/>
    </source>
</evidence>
<evidence type="ECO:0000313" key="5">
    <source>
        <dbReference type="EMBL" id="KAB7739521.1"/>
    </source>
</evidence>
<dbReference type="EC" id="3.1.2.4" evidence="2"/>
<sequence>MSEEAEVLFARNGVAGIITLNRPKALNALTLNMVRLIHPQLRAWAADDRVKIVIIEGAGEKAFCAGGDIRALHDWGKTGDPSALAFWREEYRLNTYIKRYPKPYVALMDGIDMGGGVGVSVNGSRRVATERLTFAMPETGVGLFPDVGGTYFLPRCPGEIGMFLGITGERLKVADAVYAGIADVYVPSDRLDLLKMRLAEGVSIDVALRELSAPADEAPLARHRASIDRHFAKGSVSEIVASLKADGGEWEAKVAANIETKSPTSCSVAYRQIREGDRLSFEEAMQLEYRLTNRFIKGHDFYEGVRAIIIDKDQAPKWKPAKLDDVTTAEIDAYFAPLESGELTFE</sequence>
<evidence type="ECO:0000256" key="1">
    <source>
        <dbReference type="ARBA" id="ARBA00001709"/>
    </source>
</evidence>
<evidence type="ECO:0000259" key="4">
    <source>
        <dbReference type="Pfam" id="PF16113"/>
    </source>
</evidence>
<accession>A0A6N6VJR9</accession>
<dbReference type="InterPro" id="IPR045004">
    <property type="entry name" value="ECH_dom"/>
</dbReference>
<dbReference type="Gene3D" id="3.90.226.10">
    <property type="entry name" value="2-enoyl-CoA Hydratase, Chain A, domain 1"/>
    <property type="match status" value="1"/>
</dbReference>
<keyword evidence="6" id="KW-1185">Reference proteome</keyword>
<dbReference type="EMBL" id="WESC01000010">
    <property type="protein sequence ID" value="KAB7739521.1"/>
    <property type="molecule type" value="Genomic_DNA"/>
</dbReference>
<dbReference type="RefSeq" id="WP_152216692.1">
    <property type="nucleotide sequence ID" value="NZ_JBAQYD010000099.1"/>
</dbReference>
<protein>
    <recommendedName>
        <fullName evidence="2">3-hydroxyisobutyryl-CoA hydrolase</fullName>
        <ecNumber evidence="2">3.1.2.4</ecNumber>
    </recommendedName>
</protein>
<dbReference type="PANTHER" id="PTHR43176:SF3">
    <property type="entry name" value="3-HYDROXYISOBUTYRYL-COA HYDROLASE, MITOCHONDRIAL"/>
    <property type="match status" value="1"/>
</dbReference>
<dbReference type="FunFam" id="3.90.226.10:FF:000026">
    <property type="entry name" value="3-hydroxyisobutyryl-CoA hydrolase, mitochondrial"/>
    <property type="match status" value="1"/>
</dbReference>
<dbReference type="Proteomes" id="UP000468901">
    <property type="component" value="Unassembled WGS sequence"/>
</dbReference>
<keyword evidence="5" id="KW-0413">Isomerase</keyword>
<feature type="domain" description="Enoyl-CoA hydratase/isomerase" evidence="4">
    <location>
        <begin position="16"/>
        <end position="335"/>
    </location>
</feature>
<dbReference type="InterPro" id="IPR029045">
    <property type="entry name" value="ClpP/crotonase-like_dom_sf"/>
</dbReference>
<dbReference type="GO" id="GO:0006574">
    <property type="term" value="P:L-valine catabolic process"/>
    <property type="evidence" value="ECO:0007669"/>
    <property type="project" value="TreeGrafter"/>
</dbReference>